<feature type="region of interest" description="Disordered" evidence="3">
    <location>
        <begin position="258"/>
        <end position="277"/>
    </location>
</feature>
<feature type="region of interest" description="Disordered" evidence="3">
    <location>
        <begin position="212"/>
        <end position="246"/>
    </location>
</feature>
<reference evidence="6 7" key="2">
    <citation type="journal article" date="2018" name="Elife">
        <title>Firefly genomes illuminate parallel origins of bioluminescence in beetles.</title>
        <authorList>
            <person name="Fallon T.R."/>
            <person name="Lower S.E."/>
            <person name="Chang C.H."/>
            <person name="Bessho-Uehara M."/>
            <person name="Martin G.J."/>
            <person name="Bewick A.J."/>
            <person name="Behringer M."/>
            <person name="Debat H.J."/>
            <person name="Wong I."/>
            <person name="Day J.C."/>
            <person name="Suvorov A."/>
            <person name="Silva C.J."/>
            <person name="Stanger-Hall K.F."/>
            <person name="Hall D.W."/>
            <person name="Schmitz R.J."/>
            <person name="Nelson D.R."/>
            <person name="Lewis S.M."/>
            <person name="Shigenobu S."/>
            <person name="Bybee S.M."/>
            <person name="Larracuente A.M."/>
            <person name="Oba Y."/>
            <person name="Weng J.K."/>
        </authorList>
    </citation>
    <scope>NUCLEOTIDE SEQUENCE [LARGE SCALE GENOMIC DNA]</scope>
    <source>
        <strain evidence="6">1611_PpyrPB1</strain>
        <tissue evidence="6">Whole body</tissue>
    </source>
</reference>
<feature type="compositionally biased region" description="Polar residues" evidence="3">
    <location>
        <begin position="513"/>
        <end position="535"/>
    </location>
</feature>
<feature type="coiled-coil region" evidence="2">
    <location>
        <begin position="551"/>
        <end position="585"/>
    </location>
</feature>
<feature type="coiled-coil region" evidence="2">
    <location>
        <begin position="322"/>
        <end position="389"/>
    </location>
</feature>
<comment type="similarity">
    <text evidence="1">Belongs to the FAM13 family.</text>
</comment>
<evidence type="ECO:0000313" key="7">
    <source>
        <dbReference type="Proteomes" id="UP000327044"/>
    </source>
</evidence>
<dbReference type="PANTHER" id="PTHR15904">
    <property type="entry name" value="FAM13"/>
    <property type="match status" value="1"/>
</dbReference>
<organism evidence="5">
    <name type="scientific">Photinus pyralis</name>
    <name type="common">Common eastern firefly</name>
    <name type="synonym">Lampyris pyralis</name>
    <dbReference type="NCBI Taxonomy" id="7054"/>
    <lineage>
        <taxon>Eukaryota</taxon>
        <taxon>Metazoa</taxon>
        <taxon>Ecdysozoa</taxon>
        <taxon>Arthropoda</taxon>
        <taxon>Hexapoda</taxon>
        <taxon>Insecta</taxon>
        <taxon>Pterygota</taxon>
        <taxon>Neoptera</taxon>
        <taxon>Endopterygota</taxon>
        <taxon>Coleoptera</taxon>
        <taxon>Polyphaga</taxon>
        <taxon>Elateriformia</taxon>
        <taxon>Elateroidea</taxon>
        <taxon>Lampyridae</taxon>
        <taxon>Lampyrinae</taxon>
        <taxon>Photinus</taxon>
    </lineage>
</organism>
<dbReference type="PANTHER" id="PTHR15904:SF17">
    <property type="entry name" value="RHO-GAP DOMAIN-CONTAINING PROTEIN"/>
    <property type="match status" value="1"/>
</dbReference>
<reference evidence="5" key="1">
    <citation type="journal article" date="2016" name="Sci. Rep.">
        <title>Molecular characterization of firefly nuptial gifts: a multi-omics approach sheds light on postcopulatory sexual selection.</title>
        <authorList>
            <person name="Al-Wathiqui N."/>
            <person name="Fallon T.R."/>
            <person name="South A."/>
            <person name="Weng J.K."/>
            <person name="Lewis S.M."/>
        </authorList>
    </citation>
    <scope>NUCLEOTIDE SEQUENCE</scope>
</reference>
<gene>
    <name evidence="6" type="ORF">PPYR_09397</name>
</gene>
<name>A0A1Y1M274_PHOPY</name>
<keyword evidence="2" id="KW-0175">Coiled coil</keyword>
<evidence type="ECO:0000259" key="4">
    <source>
        <dbReference type="Pfam" id="PF26116"/>
    </source>
</evidence>
<dbReference type="EMBL" id="GEZM01042334">
    <property type="protein sequence ID" value="JAV79934.1"/>
    <property type="molecule type" value="Transcribed_RNA"/>
</dbReference>
<evidence type="ECO:0000256" key="2">
    <source>
        <dbReference type="SAM" id="Coils"/>
    </source>
</evidence>
<feature type="domain" description="FAM13A-like" evidence="4">
    <location>
        <begin position="551"/>
        <end position="619"/>
    </location>
</feature>
<dbReference type="InterPro" id="IPR039102">
    <property type="entry name" value="FAM13"/>
</dbReference>
<dbReference type="Pfam" id="PF26116">
    <property type="entry name" value="FAM13A"/>
    <property type="match status" value="1"/>
</dbReference>
<dbReference type="EMBL" id="VVIM01000006">
    <property type="protein sequence ID" value="KAB0798404.1"/>
    <property type="molecule type" value="Genomic_DNA"/>
</dbReference>
<evidence type="ECO:0000313" key="5">
    <source>
        <dbReference type="EMBL" id="JAV79934.1"/>
    </source>
</evidence>
<proteinExistence type="inferred from homology"/>
<reference evidence="6" key="3">
    <citation type="submission" date="2019-08" db="EMBL/GenBank/DDBJ databases">
        <authorList>
            <consortium name="Photinus pyralis genome working group"/>
            <person name="Fallon T.R."/>
            <person name="Sander Lower S.E."/>
            <person name="Weng J.-K."/>
        </authorList>
    </citation>
    <scope>NUCLEOTIDE SEQUENCE</scope>
    <source>
        <strain evidence="6">1611_PpyrPB1</strain>
        <tissue evidence="6">Whole body</tissue>
    </source>
</reference>
<feature type="compositionally biased region" description="Basic and acidic residues" evidence="3">
    <location>
        <begin position="74"/>
        <end position="92"/>
    </location>
</feature>
<evidence type="ECO:0000313" key="6">
    <source>
        <dbReference type="EMBL" id="KAB0798404.1"/>
    </source>
</evidence>
<keyword evidence="7" id="KW-1185">Reference proteome</keyword>
<sequence length="621" mass="71974">MVDQDVMKTSTARDDKSKEVRKEQETRFGKVKRMITDTLRKSHSQTPTTFEEAKSAAKARKRKERQESIGSISQERKVIRSNSEERPIEPIKNNDKKDMRRVVSHEDFQKAHPLQEHNDTIVISLVEANDKYSPPKSIYVEGLVYDDYEHERRRWHERFAPAMAQRGRRLNHGRKYKSKHVSKHRINKDDFTKENGVVCTNNNDINRYETFETRKNNSDNNNQTELLTSNHQQEKDPSPSPVHTPVASTLDLTTLHQQIDSSEPMPSSSSQELTEQTETLPSLLVASNRLLSSPRNSIMITNRIYLDPNVQQTKVSLGKDPKTPMEKKLKQLSKQINSLKRKIKNYDEEFQQTYGYKSSQADKMNDKNIRKLYTELNKFKREYKQLKGDTSSTTTTFTPDANVCTSPKPELNINDTLAEIEKRLSEKRITSERSVEIEDMTNEQIIDEKIAIQKALLYLEFLHGRPSTKGDRDLVRPLYDRYRTLKRMMAKISLSTSAVNELATIHEHETMDFVSSTPQTSETETDKFNPSASTDSDTDISLGESFHTLTLNELLQQQQDMNEEKKKLRRSLKEFENEMQTKTGRKLQKDDKILMSTVYSSYKKTKAKLRLLDALIAKQKT</sequence>
<feature type="region of interest" description="Disordered" evidence="3">
    <location>
        <begin position="512"/>
        <end position="539"/>
    </location>
</feature>
<feature type="region of interest" description="Disordered" evidence="3">
    <location>
        <begin position="166"/>
        <end position="185"/>
    </location>
</feature>
<dbReference type="InParanoid" id="A0A1Y1M274"/>
<accession>A0A1Y1M274</accession>
<feature type="region of interest" description="Disordered" evidence="3">
    <location>
        <begin position="1"/>
        <end position="92"/>
    </location>
</feature>
<dbReference type="InterPro" id="IPR059029">
    <property type="entry name" value="FAM13A_dom"/>
</dbReference>
<feature type="compositionally biased region" description="Low complexity" evidence="3">
    <location>
        <begin position="261"/>
        <end position="277"/>
    </location>
</feature>
<dbReference type="AlphaFoldDB" id="A0A1Y1M274"/>
<dbReference type="EMBL" id="GEZM01042332">
    <property type="protein sequence ID" value="JAV79936.1"/>
    <property type="molecule type" value="Transcribed_RNA"/>
</dbReference>
<feature type="compositionally biased region" description="Polar residues" evidence="3">
    <location>
        <begin position="218"/>
        <end position="231"/>
    </location>
</feature>
<evidence type="ECO:0000256" key="3">
    <source>
        <dbReference type="SAM" id="MobiDB-lite"/>
    </source>
</evidence>
<evidence type="ECO:0000256" key="1">
    <source>
        <dbReference type="ARBA" id="ARBA00007549"/>
    </source>
</evidence>
<dbReference type="Proteomes" id="UP000327044">
    <property type="component" value="Unassembled WGS sequence"/>
</dbReference>
<feature type="compositionally biased region" description="Basic and acidic residues" evidence="3">
    <location>
        <begin position="11"/>
        <end position="40"/>
    </location>
</feature>
<protein>
    <recommendedName>
        <fullName evidence="4">FAM13A-like domain-containing protein</fullName>
    </recommendedName>
</protein>